<dbReference type="Pfam" id="PF04432">
    <property type="entry name" value="FrhB_FdhB_C"/>
    <property type="match status" value="1"/>
</dbReference>
<keyword evidence="1" id="KW-0479">Metal-binding</keyword>
<dbReference type="OrthoDB" id="430408at2"/>
<dbReference type="PANTHER" id="PTHR43193">
    <property type="match status" value="1"/>
</dbReference>
<protein>
    <submittedName>
        <fullName evidence="5">Coenzyme F420-reducing hydrogenase beta subunit</fullName>
    </submittedName>
</protein>
<dbReference type="SUPFAM" id="SSF54862">
    <property type="entry name" value="4Fe-4S ferredoxins"/>
    <property type="match status" value="1"/>
</dbReference>
<proteinExistence type="predicted"/>
<dbReference type="PANTHER" id="PTHR43193:SF2">
    <property type="entry name" value="POLYFERREDOXIN PROTEIN FWDF"/>
    <property type="match status" value="1"/>
</dbReference>
<dbReference type="InterPro" id="IPR007525">
    <property type="entry name" value="FrhB_FdhB_C"/>
</dbReference>
<dbReference type="PROSITE" id="PS51379">
    <property type="entry name" value="4FE4S_FER_2"/>
    <property type="match status" value="1"/>
</dbReference>
<dbReference type="Gene3D" id="3.30.70.20">
    <property type="match status" value="1"/>
</dbReference>
<dbReference type="InterPro" id="IPR017896">
    <property type="entry name" value="4Fe4S_Fe-S-bd"/>
</dbReference>
<name>A0A318XHA4_9FIRM</name>
<comment type="caution">
    <text evidence="5">The sequence shown here is derived from an EMBL/GenBank/DDBJ whole genome shotgun (WGS) entry which is preliminary data.</text>
</comment>
<gene>
    <name evidence="5" type="ORF">LY28_02983</name>
</gene>
<keyword evidence="2" id="KW-0408">Iron</keyword>
<evidence type="ECO:0000256" key="1">
    <source>
        <dbReference type="ARBA" id="ARBA00022723"/>
    </source>
</evidence>
<evidence type="ECO:0000256" key="3">
    <source>
        <dbReference type="ARBA" id="ARBA00023014"/>
    </source>
</evidence>
<dbReference type="Proteomes" id="UP000248132">
    <property type="component" value="Unassembled WGS sequence"/>
</dbReference>
<dbReference type="InterPro" id="IPR017900">
    <property type="entry name" value="4Fe4S_Fe_S_CS"/>
</dbReference>
<evidence type="ECO:0000259" key="4">
    <source>
        <dbReference type="PROSITE" id="PS51379"/>
    </source>
</evidence>
<dbReference type="GO" id="GO:0051536">
    <property type="term" value="F:iron-sulfur cluster binding"/>
    <property type="evidence" value="ECO:0007669"/>
    <property type="project" value="UniProtKB-KW"/>
</dbReference>
<reference evidence="5 6" key="1">
    <citation type="submission" date="2018-06" db="EMBL/GenBank/DDBJ databases">
        <title>Genomic Encyclopedia of Type Strains, Phase I: the one thousand microbial genomes (KMG-I) project.</title>
        <authorList>
            <person name="Kyrpides N."/>
        </authorList>
    </citation>
    <scope>NUCLEOTIDE SEQUENCE [LARGE SCALE GENOMIC DNA]</scope>
    <source>
        <strain evidence="5 6">DSM 19573</strain>
    </source>
</reference>
<evidence type="ECO:0000256" key="2">
    <source>
        <dbReference type="ARBA" id="ARBA00023004"/>
    </source>
</evidence>
<dbReference type="InterPro" id="IPR052977">
    <property type="entry name" value="Polyferredoxin-like_ET"/>
</dbReference>
<sequence>MACYSACKTGAISITTDCKGFYIPEVNSELCLNCDKCKIVCPSLNELSGSSDFQQQTFACWHKDEKIRMISTSGGVFSGLVRYVLSKQGVAFGVRFDDEFRAVYEEADNLKKLKYFRGSKYIQSYVGDVYKTVKQRLENNVIVLFTGTPCQNAGLRSYLGKAYDNLITVDIICHSVPSPLVFSDYIEYIRKTIDSDITEINFRYKKPSWTVYSMRIDFRSRKPYIADYFTDPYLIGFSKDYFSRDCCYECKYTKLNRQSDITIADFWGYVSDDRRYRNDEKGISLVLINSEKGSKVFSAISAAYIVRQKSIQEVMKNKSLYTPYKKNPLSDDFWKEYLEHRDFELVKNKYFYKRRGSLKHRLSRFIDDYSFLIPKRLRKFYERLKDELKRRSKGE</sequence>
<accession>A0A318XHA4</accession>
<organism evidence="5 6">
    <name type="scientific">Ruminiclostridium sufflavum DSM 19573</name>
    <dbReference type="NCBI Taxonomy" id="1121337"/>
    <lineage>
        <taxon>Bacteria</taxon>
        <taxon>Bacillati</taxon>
        <taxon>Bacillota</taxon>
        <taxon>Clostridia</taxon>
        <taxon>Eubacteriales</taxon>
        <taxon>Oscillospiraceae</taxon>
        <taxon>Ruminiclostridium</taxon>
    </lineage>
</organism>
<feature type="domain" description="4Fe-4S ferredoxin-type" evidence="4">
    <location>
        <begin position="22"/>
        <end position="52"/>
    </location>
</feature>
<dbReference type="PROSITE" id="PS00198">
    <property type="entry name" value="4FE4S_FER_1"/>
    <property type="match status" value="1"/>
</dbReference>
<keyword evidence="6" id="KW-1185">Reference proteome</keyword>
<keyword evidence="3" id="KW-0411">Iron-sulfur</keyword>
<dbReference type="EMBL" id="QKMR01000020">
    <property type="protein sequence ID" value="PYG86555.1"/>
    <property type="molecule type" value="Genomic_DNA"/>
</dbReference>
<dbReference type="AlphaFoldDB" id="A0A318XHA4"/>
<evidence type="ECO:0000313" key="5">
    <source>
        <dbReference type="EMBL" id="PYG86555.1"/>
    </source>
</evidence>
<dbReference type="GO" id="GO:0046872">
    <property type="term" value="F:metal ion binding"/>
    <property type="evidence" value="ECO:0007669"/>
    <property type="project" value="UniProtKB-KW"/>
</dbReference>
<evidence type="ECO:0000313" key="6">
    <source>
        <dbReference type="Proteomes" id="UP000248132"/>
    </source>
</evidence>